<name>A0A2Z3RXR1_9MICO</name>
<dbReference type="InterPro" id="IPR043148">
    <property type="entry name" value="TagF_C"/>
</dbReference>
<keyword evidence="2" id="KW-1185">Reference proteome</keyword>
<evidence type="ECO:0000313" key="2">
    <source>
        <dbReference type="Proteomes" id="UP000246894"/>
    </source>
</evidence>
<dbReference type="AlphaFoldDB" id="A0A2Z3RXR1"/>
<protein>
    <recommendedName>
        <fullName evidence="3">CDP-Glycerol:Poly(Glycerophosphate) glycerophosphotransferase</fullName>
    </recommendedName>
</protein>
<dbReference type="Proteomes" id="UP000246894">
    <property type="component" value="Chromosome"/>
</dbReference>
<dbReference type="Gene3D" id="3.40.50.12580">
    <property type="match status" value="1"/>
</dbReference>
<evidence type="ECO:0008006" key="3">
    <source>
        <dbReference type="Google" id="ProtNLM"/>
    </source>
</evidence>
<sequence>MSRPIRVVFLVFYFEAWDALDAIYRGMLADPRFEPMVVSLPRKLTGYDKFRDEKKVSAFLESQGIEHERFKFKKSKDGLARLKELAPDYVFLNYPWQRNYKKNYQIEKLVEFTKVCYVPYFSTSLVQEPGESGVAPHQYTQPTHQLAHMVFLQDADTKAAFDANGRADHSFLTGTPKIDALMAAKTDVPSIWPIVRELPGGKEPFKLLWAPHHSYADRWLNFGHFNDQREPMLAFAQQHPEMDIVFRPHPFLFGTMTDREVMTQEEVDDWRARWDALPNTFTDLGAPLTSILLGSDALLTDGVSFLAEYPLVTGKPAIFWEKSVHWDFSPLGNIAAASTVTVHTMAEVEGAIAQAQEGTLPDRSAEIAALVKAVRPQPASAAQTIIELVAKDFS</sequence>
<reference evidence="1 2" key="1">
    <citation type="submission" date="2017-10" db="EMBL/GenBank/DDBJ databases">
        <title>Genome of an Actinobacterium that displays light-enhanced growth.</title>
        <authorList>
            <person name="Maresca J.A."/>
            <person name="Hempel P."/>
            <person name="Shevchenko O."/>
            <person name="Miller K.J."/>
            <person name="Hahn M.W."/>
        </authorList>
    </citation>
    <scope>NUCLEOTIDE SEQUENCE [LARGE SCALE GENOMIC DNA]</scope>
    <source>
        <strain evidence="1 2">MWH-Mo1</strain>
    </source>
</reference>
<organism evidence="1 2">
    <name type="scientific">Aurantimicrobium photophilum</name>
    <dbReference type="NCBI Taxonomy" id="1987356"/>
    <lineage>
        <taxon>Bacteria</taxon>
        <taxon>Bacillati</taxon>
        <taxon>Actinomycetota</taxon>
        <taxon>Actinomycetes</taxon>
        <taxon>Micrococcales</taxon>
        <taxon>Microbacteriaceae</taxon>
        <taxon>Aurantimicrobium</taxon>
    </lineage>
</organism>
<proteinExistence type="predicted"/>
<accession>A0A2Z3RXR1</accession>
<dbReference type="KEGG" id="aum:AURMO_00689"/>
<dbReference type="RefSeq" id="WP_162532657.1">
    <property type="nucleotide sequence ID" value="NZ_CP023994.1"/>
</dbReference>
<gene>
    <name evidence="1" type="ORF">AURMO_00689</name>
</gene>
<dbReference type="EMBL" id="CP023994">
    <property type="protein sequence ID" value="AWR21300.1"/>
    <property type="molecule type" value="Genomic_DNA"/>
</dbReference>
<evidence type="ECO:0000313" key="1">
    <source>
        <dbReference type="EMBL" id="AWR21300.1"/>
    </source>
</evidence>